<dbReference type="PROSITE" id="PS51725">
    <property type="entry name" value="ABM"/>
    <property type="match status" value="1"/>
</dbReference>
<name>A0A7X1C6T1_LISSE</name>
<dbReference type="AlphaFoldDB" id="A0A7X1C6T1"/>
<dbReference type="InterPro" id="IPR007138">
    <property type="entry name" value="ABM_dom"/>
</dbReference>
<dbReference type="PANTHER" id="PTHR33336:SF3">
    <property type="entry name" value="ABM DOMAIN-CONTAINING PROTEIN"/>
    <property type="match status" value="1"/>
</dbReference>
<dbReference type="InterPro" id="IPR050744">
    <property type="entry name" value="AI-2_Isomerase_LsrG"/>
</dbReference>
<keyword evidence="2" id="KW-0503">Monooxygenase</keyword>
<dbReference type="Proteomes" id="UP000523362">
    <property type="component" value="Unassembled WGS sequence"/>
</dbReference>
<dbReference type="InterPro" id="IPR011008">
    <property type="entry name" value="Dimeric_a/b-barrel"/>
</dbReference>
<dbReference type="Gene3D" id="3.30.70.100">
    <property type="match status" value="1"/>
</dbReference>
<dbReference type="PANTHER" id="PTHR33336">
    <property type="entry name" value="QUINOL MONOOXYGENASE YGIN-RELATED"/>
    <property type="match status" value="1"/>
</dbReference>
<gene>
    <name evidence="2" type="ORF">HB897_09620</name>
</gene>
<dbReference type="SUPFAM" id="SSF54909">
    <property type="entry name" value="Dimeric alpha+beta barrel"/>
    <property type="match status" value="1"/>
</dbReference>
<dbReference type="RefSeq" id="WP_185383823.1">
    <property type="nucleotide sequence ID" value="NZ_JAARRG010000006.1"/>
</dbReference>
<dbReference type="Pfam" id="PF03992">
    <property type="entry name" value="ABM"/>
    <property type="match status" value="1"/>
</dbReference>
<feature type="domain" description="ABM" evidence="1">
    <location>
        <begin position="2"/>
        <end position="90"/>
    </location>
</feature>
<comment type="caution">
    <text evidence="2">The sequence shown here is derived from an EMBL/GenBank/DDBJ whole genome shotgun (WGS) entry which is preliminary data.</text>
</comment>
<sequence>MLHIEAQITIKKEQTETFLQAVKEVIAATRAEVGNHGYELVQSTEDETVYYMLEKWEDMDAITKHNESDHFKNFQKLAANFVAKPLEVTVLTPITR</sequence>
<evidence type="ECO:0000313" key="3">
    <source>
        <dbReference type="Proteomes" id="UP000523362"/>
    </source>
</evidence>
<dbReference type="GO" id="GO:0004497">
    <property type="term" value="F:monooxygenase activity"/>
    <property type="evidence" value="ECO:0007669"/>
    <property type="project" value="UniProtKB-KW"/>
</dbReference>
<dbReference type="EMBL" id="JAARRG010000006">
    <property type="protein sequence ID" value="MBC1486484.1"/>
    <property type="molecule type" value="Genomic_DNA"/>
</dbReference>
<proteinExistence type="predicted"/>
<accession>A0A7X1C6T1</accession>
<evidence type="ECO:0000259" key="1">
    <source>
        <dbReference type="PROSITE" id="PS51725"/>
    </source>
</evidence>
<keyword evidence="2" id="KW-0560">Oxidoreductase</keyword>
<protein>
    <submittedName>
        <fullName evidence="2">Antibiotic biosynthesis monooxygenase</fullName>
    </submittedName>
</protein>
<evidence type="ECO:0000313" key="2">
    <source>
        <dbReference type="EMBL" id="MBC1486484.1"/>
    </source>
</evidence>
<reference evidence="2 3" key="1">
    <citation type="submission" date="2020-03" db="EMBL/GenBank/DDBJ databases">
        <title>Soil Listeria distribution.</title>
        <authorList>
            <person name="Liao J."/>
            <person name="Wiedmann M."/>
        </authorList>
    </citation>
    <scope>NUCLEOTIDE SEQUENCE [LARGE SCALE GENOMIC DNA]</scope>
    <source>
        <strain evidence="2 3">FSL L7-1560</strain>
    </source>
</reference>
<organism evidence="2 3">
    <name type="scientific">Listeria seeligeri</name>
    <dbReference type="NCBI Taxonomy" id="1640"/>
    <lineage>
        <taxon>Bacteria</taxon>
        <taxon>Bacillati</taxon>
        <taxon>Bacillota</taxon>
        <taxon>Bacilli</taxon>
        <taxon>Bacillales</taxon>
        <taxon>Listeriaceae</taxon>
        <taxon>Listeria</taxon>
    </lineage>
</organism>